<gene>
    <name evidence="2" type="ORF">GCM10012275_49910</name>
</gene>
<dbReference type="EMBL" id="BMMK01000030">
    <property type="protein sequence ID" value="GGM73319.1"/>
    <property type="molecule type" value="Genomic_DNA"/>
</dbReference>
<dbReference type="Proteomes" id="UP000637578">
    <property type="component" value="Unassembled WGS sequence"/>
</dbReference>
<evidence type="ECO:0000256" key="1">
    <source>
        <dbReference type="SAM" id="Phobius"/>
    </source>
</evidence>
<feature type="transmembrane region" description="Helical" evidence="1">
    <location>
        <begin position="21"/>
        <end position="46"/>
    </location>
</feature>
<dbReference type="AlphaFoldDB" id="A0A8J3FY51"/>
<name>A0A8J3FY51_9PSEU</name>
<evidence type="ECO:0000313" key="3">
    <source>
        <dbReference type="Proteomes" id="UP000637578"/>
    </source>
</evidence>
<reference evidence="2" key="2">
    <citation type="submission" date="2020-09" db="EMBL/GenBank/DDBJ databases">
        <authorList>
            <person name="Sun Q."/>
            <person name="Zhou Y."/>
        </authorList>
    </citation>
    <scope>NUCLEOTIDE SEQUENCE</scope>
    <source>
        <strain evidence="2">CGMCC 4.5737</strain>
    </source>
</reference>
<evidence type="ECO:0000313" key="2">
    <source>
        <dbReference type="EMBL" id="GGM73319.1"/>
    </source>
</evidence>
<keyword evidence="3" id="KW-1185">Reference proteome</keyword>
<sequence length="53" mass="6332">MRKVTGRRVRWSDLRGYPRRVLHIVFTSLMVVVAVATVWFAGYVVYRLYSDQR</sequence>
<keyword evidence="1" id="KW-1133">Transmembrane helix</keyword>
<accession>A0A8J3FY51</accession>
<organism evidence="2 3">
    <name type="scientific">Longimycelium tulufanense</name>
    <dbReference type="NCBI Taxonomy" id="907463"/>
    <lineage>
        <taxon>Bacteria</taxon>
        <taxon>Bacillati</taxon>
        <taxon>Actinomycetota</taxon>
        <taxon>Actinomycetes</taxon>
        <taxon>Pseudonocardiales</taxon>
        <taxon>Pseudonocardiaceae</taxon>
        <taxon>Longimycelium</taxon>
    </lineage>
</organism>
<protein>
    <submittedName>
        <fullName evidence="2">Uncharacterized protein</fullName>
    </submittedName>
</protein>
<proteinExistence type="predicted"/>
<keyword evidence="1" id="KW-0812">Transmembrane</keyword>
<comment type="caution">
    <text evidence="2">The sequence shown here is derived from an EMBL/GenBank/DDBJ whole genome shotgun (WGS) entry which is preliminary data.</text>
</comment>
<reference evidence="2" key="1">
    <citation type="journal article" date="2014" name="Int. J. Syst. Evol. Microbiol.">
        <title>Complete genome sequence of Corynebacterium casei LMG S-19264T (=DSM 44701T), isolated from a smear-ripened cheese.</title>
        <authorList>
            <consortium name="US DOE Joint Genome Institute (JGI-PGF)"/>
            <person name="Walter F."/>
            <person name="Albersmeier A."/>
            <person name="Kalinowski J."/>
            <person name="Ruckert C."/>
        </authorList>
    </citation>
    <scope>NUCLEOTIDE SEQUENCE</scope>
    <source>
        <strain evidence="2">CGMCC 4.5737</strain>
    </source>
</reference>
<keyword evidence="1" id="KW-0472">Membrane</keyword>